<dbReference type="AlphaFoldDB" id="A0AAN7C1C0"/>
<feature type="transmembrane region" description="Helical" evidence="6">
    <location>
        <begin position="176"/>
        <end position="199"/>
    </location>
</feature>
<comment type="caution">
    <text evidence="8">The sequence shown here is derived from an EMBL/GenBank/DDBJ whole genome shotgun (WGS) entry which is preliminary data.</text>
</comment>
<feature type="transmembrane region" description="Helical" evidence="6">
    <location>
        <begin position="398"/>
        <end position="416"/>
    </location>
</feature>
<accession>A0AAN7C1C0</accession>
<dbReference type="InterPro" id="IPR020846">
    <property type="entry name" value="MFS_dom"/>
</dbReference>
<dbReference type="Proteomes" id="UP001303760">
    <property type="component" value="Unassembled WGS sequence"/>
</dbReference>
<keyword evidence="3 6" id="KW-0812">Transmembrane</keyword>
<reference evidence="8" key="2">
    <citation type="submission" date="2023-05" db="EMBL/GenBank/DDBJ databases">
        <authorList>
            <consortium name="Lawrence Berkeley National Laboratory"/>
            <person name="Steindorff A."/>
            <person name="Hensen N."/>
            <person name="Bonometti L."/>
            <person name="Westerberg I."/>
            <person name="Brannstrom I.O."/>
            <person name="Guillou S."/>
            <person name="Cros-Aarteil S."/>
            <person name="Calhoun S."/>
            <person name="Haridas S."/>
            <person name="Kuo A."/>
            <person name="Mondo S."/>
            <person name="Pangilinan J."/>
            <person name="Riley R."/>
            <person name="Labutti K."/>
            <person name="Andreopoulos B."/>
            <person name="Lipzen A."/>
            <person name="Chen C."/>
            <person name="Yanf M."/>
            <person name="Daum C."/>
            <person name="Ng V."/>
            <person name="Clum A."/>
            <person name="Ohm R."/>
            <person name="Martin F."/>
            <person name="Silar P."/>
            <person name="Natvig D."/>
            <person name="Lalanne C."/>
            <person name="Gautier V."/>
            <person name="Ament-Velasquez S.L."/>
            <person name="Kruys A."/>
            <person name="Hutchinson M.I."/>
            <person name="Powell A.J."/>
            <person name="Barry K."/>
            <person name="Miller A.N."/>
            <person name="Grigoriev I.V."/>
            <person name="Debuchy R."/>
            <person name="Gladieux P."/>
            <person name="Thoren M.H."/>
            <person name="Johannesson H."/>
        </authorList>
    </citation>
    <scope>NUCLEOTIDE SEQUENCE</scope>
    <source>
        <strain evidence="8">CBS 532.94</strain>
    </source>
</reference>
<comment type="subcellular location">
    <subcellularLocation>
        <location evidence="1">Membrane</location>
        <topology evidence="1">Multi-pass membrane protein</topology>
    </subcellularLocation>
</comment>
<protein>
    <submittedName>
        <fullName evidence="8">General substrate transporter</fullName>
    </submittedName>
</protein>
<evidence type="ECO:0000313" key="9">
    <source>
        <dbReference type="Proteomes" id="UP001303760"/>
    </source>
</evidence>
<keyword evidence="9" id="KW-1185">Reference proteome</keyword>
<evidence type="ECO:0000259" key="7">
    <source>
        <dbReference type="PROSITE" id="PS50850"/>
    </source>
</evidence>
<reference evidence="8" key="1">
    <citation type="journal article" date="2023" name="Mol. Phylogenet. Evol.">
        <title>Genome-scale phylogeny and comparative genomics of the fungal order Sordariales.</title>
        <authorList>
            <person name="Hensen N."/>
            <person name="Bonometti L."/>
            <person name="Westerberg I."/>
            <person name="Brannstrom I.O."/>
            <person name="Guillou S."/>
            <person name="Cros-Aarteil S."/>
            <person name="Calhoun S."/>
            <person name="Haridas S."/>
            <person name="Kuo A."/>
            <person name="Mondo S."/>
            <person name="Pangilinan J."/>
            <person name="Riley R."/>
            <person name="LaButti K."/>
            <person name="Andreopoulos B."/>
            <person name="Lipzen A."/>
            <person name="Chen C."/>
            <person name="Yan M."/>
            <person name="Daum C."/>
            <person name="Ng V."/>
            <person name="Clum A."/>
            <person name="Steindorff A."/>
            <person name="Ohm R.A."/>
            <person name="Martin F."/>
            <person name="Silar P."/>
            <person name="Natvig D.O."/>
            <person name="Lalanne C."/>
            <person name="Gautier V."/>
            <person name="Ament-Velasquez S.L."/>
            <person name="Kruys A."/>
            <person name="Hutchinson M.I."/>
            <person name="Powell A.J."/>
            <person name="Barry K."/>
            <person name="Miller A.N."/>
            <person name="Grigoriev I.V."/>
            <person name="Debuchy R."/>
            <person name="Gladieux P."/>
            <person name="Hiltunen Thoren M."/>
            <person name="Johannesson H."/>
        </authorList>
    </citation>
    <scope>NUCLEOTIDE SEQUENCE</scope>
    <source>
        <strain evidence="8">CBS 532.94</strain>
    </source>
</reference>
<evidence type="ECO:0000256" key="5">
    <source>
        <dbReference type="ARBA" id="ARBA00023136"/>
    </source>
</evidence>
<evidence type="ECO:0000256" key="2">
    <source>
        <dbReference type="ARBA" id="ARBA00010992"/>
    </source>
</evidence>
<feature type="transmembrane region" description="Helical" evidence="6">
    <location>
        <begin position="365"/>
        <end position="386"/>
    </location>
</feature>
<evidence type="ECO:0000256" key="3">
    <source>
        <dbReference type="ARBA" id="ARBA00022692"/>
    </source>
</evidence>
<feature type="transmembrane region" description="Helical" evidence="6">
    <location>
        <begin position="148"/>
        <end position="170"/>
    </location>
</feature>
<evidence type="ECO:0000256" key="4">
    <source>
        <dbReference type="ARBA" id="ARBA00022989"/>
    </source>
</evidence>
<dbReference type="InterPro" id="IPR005828">
    <property type="entry name" value="MFS_sugar_transport-like"/>
</dbReference>
<dbReference type="SUPFAM" id="SSF103473">
    <property type="entry name" value="MFS general substrate transporter"/>
    <property type="match status" value="1"/>
</dbReference>
<gene>
    <name evidence="8" type="ORF">C8A03DRAFT_47968</name>
</gene>
<comment type="similarity">
    <text evidence="2">Belongs to the major facilitator superfamily. Sugar transporter (TC 2.A.1.1) family.</text>
</comment>
<feature type="transmembrane region" description="Helical" evidence="6">
    <location>
        <begin position="298"/>
        <end position="319"/>
    </location>
</feature>
<dbReference type="InterPro" id="IPR050360">
    <property type="entry name" value="MFS_Sugar_Transporters"/>
</dbReference>
<keyword evidence="4 6" id="KW-1133">Transmembrane helix</keyword>
<dbReference type="PANTHER" id="PTHR48022:SF17">
    <property type="entry name" value="HEXOSE TRANSPORTER"/>
    <property type="match status" value="1"/>
</dbReference>
<evidence type="ECO:0000313" key="8">
    <source>
        <dbReference type="EMBL" id="KAK4233511.1"/>
    </source>
</evidence>
<feature type="domain" description="Major facilitator superfamily (MFS) profile" evidence="7">
    <location>
        <begin position="15"/>
        <end position="451"/>
    </location>
</feature>
<evidence type="ECO:0000256" key="6">
    <source>
        <dbReference type="SAM" id="Phobius"/>
    </source>
</evidence>
<name>A0AAN7C1C0_9PEZI</name>
<dbReference type="InterPro" id="IPR036259">
    <property type="entry name" value="MFS_trans_sf"/>
</dbReference>
<dbReference type="Pfam" id="PF00083">
    <property type="entry name" value="Sugar_tr"/>
    <property type="match status" value="1"/>
</dbReference>
<sequence>MFSNFRGTTPTGVWCMCLVSAGAFLFGFDNGWRGTIQGAEAFLRDFGSCEIVDGKQTCNISTPQRSAGSSVQSAGIMIGNLIAIYINKSLGRRLSLVVTGLISICGVLLELTIRRWQTVASVAMGLAANIVPIYLSETSTKAARGSTINMYQNVQIIGFVVAGGVVFASVQRNDPAAYLIPLGVQLLAPSIMVTLSPLLPESPTWLMRKGRVEEAVVSANRLFGTPDDGFDGRSYIREIEVPIEVNRANPQSSNWRDAFRGPSLRRLLVAVGIQCFLQAQGSSYIVNYMVPFLNDIGVTYVFPWIVGLSCTYYAGILTGHVLPDKYGRRPVIICSTLVSAVFMIIISALVTAVSPVTSQSGAACVAFLFLWQAATGVMSPLIWIICTDAAPTRNREKVLSLAIFVSFGVSLLIASVSPYIQDSGYGNLGGRIGAFSVVTSIWAFFRVPETKGLSLEELDFLYGKSVPARESRKYKFASSIAPEKEVVDADLEDRENKAQLSVERIN</sequence>
<dbReference type="PANTHER" id="PTHR48022">
    <property type="entry name" value="PLASTIDIC GLUCOSE TRANSPORTER 4"/>
    <property type="match status" value="1"/>
</dbReference>
<feature type="transmembrane region" description="Helical" evidence="6">
    <location>
        <begin position="331"/>
        <end position="353"/>
    </location>
</feature>
<feature type="transmembrane region" description="Helical" evidence="6">
    <location>
        <begin position="94"/>
        <end position="113"/>
    </location>
</feature>
<evidence type="ECO:0000256" key="1">
    <source>
        <dbReference type="ARBA" id="ARBA00004141"/>
    </source>
</evidence>
<dbReference type="PROSITE" id="PS50850">
    <property type="entry name" value="MFS"/>
    <property type="match status" value="1"/>
</dbReference>
<organism evidence="8 9">
    <name type="scientific">Achaetomium macrosporum</name>
    <dbReference type="NCBI Taxonomy" id="79813"/>
    <lineage>
        <taxon>Eukaryota</taxon>
        <taxon>Fungi</taxon>
        <taxon>Dikarya</taxon>
        <taxon>Ascomycota</taxon>
        <taxon>Pezizomycotina</taxon>
        <taxon>Sordariomycetes</taxon>
        <taxon>Sordariomycetidae</taxon>
        <taxon>Sordariales</taxon>
        <taxon>Chaetomiaceae</taxon>
        <taxon>Achaetomium</taxon>
    </lineage>
</organism>
<feature type="transmembrane region" description="Helical" evidence="6">
    <location>
        <begin position="12"/>
        <end position="28"/>
    </location>
</feature>
<dbReference type="GO" id="GO:0016020">
    <property type="term" value="C:membrane"/>
    <property type="evidence" value="ECO:0007669"/>
    <property type="project" value="UniProtKB-SubCell"/>
</dbReference>
<dbReference type="EMBL" id="MU860539">
    <property type="protein sequence ID" value="KAK4233511.1"/>
    <property type="molecule type" value="Genomic_DNA"/>
</dbReference>
<keyword evidence="5 6" id="KW-0472">Membrane</keyword>
<proteinExistence type="inferred from homology"/>
<dbReference type="Gene3D" id="1.20.1250.20">
    <property type="entry name" value="MFS general substrate transporter like domains"/>
    <property type="match status" value="1"/>
</dbReference>
<dbReference type="GO" id="GO:0005351">
    <property type="term" value="F:carbohydrate:proton symporter activity"/>
    <property type="evidence" value="ECO:0007669"/>
    <property type="project" value="TreeGrafter"/>
</dbReference>